<dbReference type="GO" id="GO:0008531">
    <property type="term" value="F:riboflavin kinase activity"/>
    <property type="evidence" value="ECO:0007669"/>
    <property type="project" value="UniProtKB-EC"/>
</dbReference>
<keyword evidence="15" id="KW-0511">Multifunctional enzyme</keyword>
<evidence type="ECO:0000256" key="4">
    <source>
        <dbReference type="ARBA" id="ARBA00012105"/>
    </source>
</evidence>
<dbReference type="SMART" id="SM00904">
    <property type="entry name" value="Flavokinase"/>
    <property type="match status" value="1"/>
</dbReference>
<evidence type="ECO:0000256" key="13">
    <source>
        <dbReference type="ARBA" id="ARBA00022827"/>
    </source>
</evidence>
<evidence type="ECO:0000256" key="1">
    <source>
        <dbReference type="ARBA" id="ARBA00004726"/>
    </source>
</evidence>
<dbReference type="GO" id="GO:0009398">
    <property type="term" value="P:FMN biosynthetic process"/>
    <property type="evidence" value="ECO:0007669"/>
    <property type="project" value="UniProtKB-UniPathway"/>
</dbReference>
<dbReference type="Gene3D" id="3.40.50.620">
    <property type="entry name" value="HUPs"/>
    <property type="match status" value="1"/>
</dbReference>
<dbReference type="UniPathway" id="UPA00277">
    <property type="reaction ID" value="UER00407"/>
</dbReference>
<dbReference type="InterPro" id="IPR015864">
    <property type="entry name" value="FAD_synthase"/>
</dbReference>
<dbReference type="InterPro" id="IPR015865">
    <property type="entry name" value="Riboflavin_kinase_bac/euk"/>
</dbReference>
<keyword evidence="12 17" id="KW-0418">Kinase</keyword>
<dbReference type="AlphaFoldDB" id="A0A1W1EEL0"/>
<evidence type="ECO:0000256" key="5">
    <source>
        <dbReference type="ARBA" id="ARBA00012393"/>
    </source>
</evidence>
<organism evidence="17">
    <name type="scientific">hydrothermal vent metagenome</name>
    <dbReference type="NCBI Taxonomy" id="652676"/>
    <lineage>
        <taxon>unclassified sequences</taxon>
        <taxon>metagenomes</taxon>
        <taxon>ecological metagenomes</taxon>
    </lineage>
</organism>
<dbReference type="SUPFAM" id="SSF52374">
    <property type="entry name" value="Nucleotidylyl transferase"/>
    <property type="match status" value="1"/>
</dbReference>
<keyword evidence="13" id="KW-0274">FAD</keyword>
<keyword evidence="14" id="KW-0067">ATP-binding</keyword>
<evidence type="ECO:0000256" key="8">
    <source>
        <dbReference type="ARBA" id="ARBA00022643"/>
    </source>
</evidence>
<keyword evidence="10 17" id="KW-0548">Nucleotidyltransferase</keyword>
<evidence type="ECO:0000256" key="11">
    <source>
        <dbReference type="ARBA" id="ARBA00022741"/>
    </source>
</evidence>
<dbReference type="InterPro" id="IPR023465">
    <property type="entry name" value="Riboflavin_kinase_dom_sf"/>
</dbReference>
<dbReference type="GO" id="GO:0005524">
    <property type="term" value="F:ATP binding"/>
    <property type="evidence" value="ECO:0007669"/>
    <property type="project" value="UniProtKB-KW"/>
</dbReference>
<dbReference type="PIRSF" id="PIRSF004491">
    <property type="entry name" value="FAD_Synth"/>
    <property type="match status" value="1"/>
</dbReference>
<comment type="pathway">
    <text evidence="1">Cofactor biosynthesis; FAD biosynthesis; FAD from FMN: step 1/1.</text>
</comment>
<dbReference type="Pfam" id="PF01687">
    <property type="entry name" value="Flavokinase"/>
    <property type="match status" value="1"/>
</dbReference>
<keyword evidence="9 17" id="KW-0808">Transferase</keyword>
<gene>
    <name evidence="17" type="ORF">MNB_SV-5-882</name>
</gene>
<feature type="domain" description="Riboflavin kinase" evidence="16">
    <location>
        <begin position="144"/>
        <end position="267"/>
    </location>
</feature>
<evidence type="ECO:0000256" key="9">
    <source>
        <dbReference type="ARBA" id="ARBA00022679"/>
    </source>
</evidence>
<comment type="similarity">
    <text evidence="3">Belongs to the RibF family.</text>
</comment>
<sequence length="269" mass="30711">MNNTVKSIAIGSFDGLHIAHKALIDQVEALVIIERNVGYLTPGYKRSLYTSKECYFYHFDKIKSLSSDEFIDKLKIDFPKLEKIVVGYDFKFGKEKMGNANSLKDFFSGSVVIVDEVRKDNVSVHSKTITQFLKESNIKMGNDLLGRKYCIDGSPVKGQGLGKEKFVPTININVSQYLLPKDGVYATRTKIEDIWYESVTFLGHRETTDGSFAVETHLLYEDLDEVQSDNIWIEFECFLRDNSKFSSFEELKKQIDIDILNAKKILPIS</sequence>
<comment type="pathway">
    <text evidence="2">Cofactor biosynthesis; FMN biosynthesis; FMN from riboflavin (ATP route): step 1/1.</text>
</comment>
<keyword evidence="7" id="KW-0285">Flavoprotein</keyword>
<evidence type="ECO:0000256" key="7">
    <source>
        <dbReference type="ARBA" id="ARBA00022630"/>
    </source>
</evidence>
<reference evidence="17" key="1">
    <citation type="submission" date="2016-10" db="EMBL/GenBank/DDBJ databases">
        <authorList>
            <person name="de Groot N.N."/>
        </authorList>
    </citation>
    <scope>NUCLEOTIDE SEQUENCE</scope>
</reference>
<dbReference type="PANTHER" id="PTHR22749:SF6">
    <property type="entry name" value="RIBOFLAVIN KINASE"/>
    <property type="match status" value="1"/>
</dbReference>
<dbReference type="EC" id="2.7.7.2" evidence="5"/>
<dbReference type="Gene3D" id="2.40.30.30">
    <property type="entry name" value="Riboflavin kinase-like"/>
    <property type="match status" value="1"/>
</dbReference>
<keyword evidence="11" id="KW-0547">Nucleotide-binding</keyword>
<accession>A0A1W1EEL0</accession>
<evidence type="ECO:0000256" key="6">
    <source>
        <dbReference type="ARBA" id="ARBA00018483"/>
    </source>
</evidence>
<evidence type="ECO:0000313" key="17">
    <source>
        <dbReference type="EMBL" id="SFZ98453.1"/>
    </source>
</evidence>
<dbReference type="InterPro" id="IPR014729">
    <property type="entry name" value="Rossmann-like_a/b/a_fold"/>
</dbReference>
<dbReference type="PANTHER" id="PTHR22749">
    <property type="entry name" value="RIBOFLAVIN KINASE/FMN ADENYLYLTRANSFERASE"/>
    <property type="match status" value="1"/>
</dbReference>
<evidence type="ECO:0000259" key="16">
    <source>
        <dbReference type="SMART" id="SM00904"/>
    </source>
</evidence>
<dbReference type="Pfam" id="PF06574">
    <property type="entry name" value="FAD_syn"/>
    <property type="match status" value="1"/>
</dbReference>
<dbReference type="UniPathway" id="UPA00276">
    <property type="reaction ID" value="UER00406"/>
</dbReference>
<evidence type="ECO:0000256" key="2">
    <source>
        <dbReference type="ARBA" id="ARBA00005201"/>
    </source>
</evidence>
<evidence type="ECO:0000256" key="14">
    <source>
        <dbReference type="ARBA" id="ARBA00022840"/>
    </source>
</evidence>
<dbReference type="InterPro" id="IPR023468">
    <property type="entry name" value="Riboflavin_kinase"/>
</dbReference>
<dbReference type="GO" id="GO:0009231">
    <property type="term" value="P:riboflavin biosynthetic process"/>
    <property type="evidence" value="ECO:0007669"/>
    <property type="project" value="InterPro"/>
</dbReference>
<evidence type="ECO:0000256" key="12">
    <source>
        <dbReference type="ARBA" id="ARBA00022777"/>
    </source>
</evidence>
<dbReference type="SUPFAM" id="SSF82114">
    <property type="entry name" value="Riboflavin kinase-like"/>
    <property type="match status" value="1"/>
</dbReference>
<evidence type="ECO:0000256" key="10">
    <source>
        <dbReference type="ARBA" id="ARBA00022695"/>
    </source>
</evidence>
<dbReference type="GO" id="GO:0006747">
    <property type="term" value="P:FAD biosynthetic process"/>
    <property type="evidence" value="ECO:0007669"/>
    <property type="project" value="UniProtKB-UniPathway"/>
</dbReference>
<evidence type="ECO:0000256" key="15">
    <source>
        <dbReference type="ARBA" id="ARBA00023268"/>
    </source>
</evidence>
<dbReference type="InterPro" id="IPR002606">
    <property type="entry name" value="Riboflavin_kinase_bac"/>
</dbReference>
<keyword evidence="8" id="KW-0288">FMN</keyword>
<protein>
    <recommendedName>
        <fullName evidence="6">Bifunctional riboflavin kinase/FMN adenylyltransferase</fullName>
        <ecNumber evidence="4">2.7.1.26</ecNumber>
        <ecNumber evidence="5">2.7.7.2</ecNumber>
    </recommendedName>
</protein>
<evidence type="ECO:0000256" key="3">
    <source>
        <dbReference type="ARBA" id="ARBA00010214"/>
    </source>
</evidence>
<dbReference type="EC" id="2.7.1.26" evidence="4"/>
<dbReference type="NCBIfam" id="NF004162">
    <property type="entry name" value="PRK05627.1-5"/>
    <property type="match status" value="1"/>
</dbReference>
<proteinExistence type="inferred from homology"/>
<dbReference type="GO" id="GO:0003919">
    <property type="term" value="F:FMN adenylyltransferase activity"/>
    <property type="evidence" value="ECO:0007669"/>
    <property type="project" value="UniProtKB-EC"/>
</dbReference>
<name>A0A1W1EEL0_9ZZZZ</name>
<dbReference type="EMBL" id="FPKX01000051">
    <property type="protein sequence ID" value="SFZ98453.1"/>
    <property type="molecule type" value="Genomic_DNA"/>
</dbReference>